<reference evidence="2 3" key="1">
    <citation type="submission" date="2017-11" db="EMBL/GenBank/DDBJ databases">
        <title>Draft Genome Sequence of Sporolactobacillus inulinus NBRC 111894 Isolated from Koso, a Japanese Sugar-Vegetable Fermented Beverage.</title>
        <authorList>
            <person name="Chiou T.Y."/>
            <person name="Oshima K."/>
            <person name="Suda W."/>
            <person name="Hattori M."/>
            <person name="Takahashi T."/>
        </authorList>
    </citation>
    <scope>NUCLEOTIDE SEQUENCE [LARGE SCALE GENOMIC DNA]</scope>
    <source>
        <strain evidence="2 3">NBRC111894</strain>
    </source>
</reference>
<dbReference type="GO" id="GO:0009055">
    <property type="term" value="F:electron transfer activity"/>
    <property type="evidence" value="ECO:0007669"/>
    <property type="project" value="TreeGrafter"/>
</dbReference>
<dbReference type="Pfam" id="PF00462">
    <property type="entry name" value="Glutaredoxin"/>
    <property type="match status" value="1"/>
</dbReference>
<dbReference type="InterPro" id="IPR051548">
    <property type="entry name" value="Grx-like_ET"/>
</dbReference>
<comment type="caution">
    <text evidence="2">The sequence shown here is derived from an EMBL/GenBank/DDBJ whole genome shotgun (WGS) entry which is preliminary data.</text>
</comment>
<organism evidence="2 3">
    <name type="scientific">Sporolactobacillus inulinus</name>
    <dbReference type="NCBI Taxonomy" id="2078"/>
    <lineage>
        <taxon>Bacteria</taxon>
        <taxon>Bacillati</taxon>
        <taxon>Bacillota</taxon>
        <taxon>Bacilli</taxon>
        <taxon>Bacillales</taxon>
        <taxon>Sporolactobacillaceae</taxon>
        <taxon>Sporolactobacillus</taxon>
    </lineage>
</organism>
<dbReference type="CDD" id="cd02976">
    <property type="entry name" value="NrdH"/>
    <property type="match status" value="1"/>
</dbReference>
<dbReference type="PROSITE" id="PS50206">
    <property type="entry name" value="RHODANESE_3"/>
    <property type="match status" value="1"/>
</dbReference>
<dbReference type="InterPro" id="IPR036249">
    <property type="entry name" value="Thioredoxin-like_sf"/>
</dbReference>
<dbReference type="PROSITE" id="PS00195">
    <property type="entry name" value="GLUTAREDOXIN_1"/>
    <property type="match status" value="1"/>
</dbReference>
<dbReference type="EMBL" id="BEXB01000018">
    <property type="protein sequence ID" value="GAY76829.1"/>
    <property type="molecule type" value="Genomic_DNA"/>
</dbReference>
<dbReference type="GO" id="GO:0045454">
    <property type="term" value="P:cell redox homeostasis"/>
    <property type="evidence" value="ECO:0007669"/>
    <property type="project" value="TreeGrafter"/>
</dbReference>
<dbReference type="PANTHER" id="PTHR34386">
    <property type="entry name" value="GLUTAREDOXIN"/>
    <property type="match status" value="1"/>
</dbReference>
<evidence type="ECO:0000313" key="2">
    <source>
        <dbReference type="EMBL" id="GAY76829.1"/>
    </source>
</evidence>
<dbReference type="Gene3D" id="3.40.250.10">
    <property type="entry name" value="Rhodanese-like domain"/>
    <property type="match status" value="1"/>
</dbReference>
<dbReference type="Proteomes" id="UP000319716">
    <property type="component" value="Unassembled WGS sequence"/>
</dbReference>
<dbReference type="PROSITE" id="PS51354">
    <property type="entry name" value="GLUTAREDOXIN_2"/>
    <property type="match status" value="1"/>
</dbReference>
<name>A0A4Y1ZCT0_9BACL</name>
<sequence length="144" mass="16110">MIVTCQVGLRGYLASRILAQKGYKVKNLDGGYKLYKSVSGKSKGMIGKINKLFARIEAKNFLKELLTMNEITVYTTNTCPYCHMVKNFLSEKGMLFKEVNVQQDPAAGQRLVETTGQMGVPQTNVNGQWVLGFDPSRIMSLIHE</sequence>
<evidence type="ECO:0000313" key="3">
    <source>
        <dbReference type="Proteomes" id="UP000319716"/>
    </source>
</evidence>
<dbReference type="InterPro" id="IPR001763">
    <property type="entry name" value="Rhodanese-like_dom"/>
</dbReference>
<dbReference type="SUPFAM" id="SSF52833">
    <property type="entry name" value="Thioredoxin-like"/>
    <property type="match status" value="1"/>
</dbReference>
<dbReference type="SUPFAM" id="SSF52821">
    <property type="entry name" value="Rhodanese/Cell cycle control phosphatase"/>
    <property type="match status" value="1"/>
</dbReference>
<gene>
    <name evidence="2" type="ORF">NBRC111894_2383</name>
</gene>
<dbReference type="InterPro" id="IPR036873">
    <property type="entry name" value="Rhodanese-like_dom_sf"/>
</dbReference>
<protein>
    <submittedName>
        <fullName evidence="2">Glutaredoxin and related proteins</fullName>
    </submittedName>
</protein>
<dbReference type="PANTHER" id="PTHR34386:SF1">
    <property type="entry name" value="GLUTAREDOXIN-LIKE PROTEIN NRDH"/>
    <property type="match status" value="1"/>
</dbReference>
<accession>A0A4Y1ZCT0</accession>
<dbReference type="InterPro" id="IPR002109">
    <property type="entry name" value="Glutaredoxin"/>
</dbReference>
<dbReference type="Gene3D" id="3.40.30.10">
    <property type="entry name" value="Glutaredoxin"/>
    <property type="match status" value="1"/>
</dbReference>
<evidence type="ECO:0000259" key="1">
    <source>
        <dbReference type="PROSITE" id="PS50206"/>
    </source>
</evidence>
<feature type="domain" description="Rhodanese" evidence="1">
    <location>
        <begin position="2"/>
        <end position="44"/>
    </location>
</feature>
<dbReference type="AlphaFoldDB" id="A0A4Y1ZCT0"/>
<proteinExistence type="predicted"/>
<dbReference type="InterPro" id="IPR011767">
    <property type="entry name" value="GLR_AS"/>
</dbReference>